<evidence type="ECO:0000259" key="15">
    <source>
        <dbReference type="PROSITE" id="PS50113"/>
    </source>
</evidence>
<dbReference type="InterPro" id="IPR029016">
    <property type="entry name" value="GAF-like_dom_sf"/>
</dbReference>
<comment type="caution">
    <text evidence="16">The sequence shown here is derived from an EMBL/GenBank/DDBJ whole genome shotgun (WGS) entry which is preliminary data.</text>
</comment>
<dbReference type="CDD" id="cd00130">
    <property type="entry name" value="PAS"/>
    <property type="match status" value="1"/>
</dbReference>
<keyword evidence="12" id="KW-0472">Membrane</keyword>
<evidence type="ECO:0000259" key="14">
    <source>
        <dbReference type="PROSITE" id="PS50109"/>
    </source>
</evidence>
<comment type="subcellular location">
    <subcellularLocation>
        <location evidence="2">Membrane</location>
        <topology evidence="2">Multi-pass membrane protein</topology>
    </subcellularLocation>
</comment>
<dbReference type="EMBL" id="JEMB01001593">
    <property type="protein sequence ID" value="KYF86004.1"/>
    <property type="molecule type" value="Genomic_DNA"/>
</dbReference>
<dbReference type="InterPro" id="IPR005467">
    <property type="entry name" value="His_kinase_dom"/>
</dbReference>
<feature type="domain" description="Histidine kinase" evidence="14">
    <location>
        <begin position="369"/>
        <end position="584"/>
    </location>
</feature>
<dbReference type="Pfam" id="PF02518">
    <property type="entry name" value="HATPase_c"/>
    <property type="match status" value="1"/>
</dbReference>
<dbReference type="InterPro" id="IPR001610">
    <property type="entry name" value="PAC"/>
</dbReference>
<evidence type="ECO:0000256" key="6">
    <source>
        <dbReference type="ARBA" id="ARBA00022692"/>
    </source>
</evidence>
<dbReference type="SMART" id="SM00086">
    <property type="entry name" value="PAC"/>
    <property type="match status" value="1"/>
</dbReference>
<dbReference type="GO" id="GO:0016020">
    <property type="term" value="C:membrane"/>
    <property type="evidence" value="ECO:0007669"/>
    <property type="project" value="UniProtKB-SubCell"/>
</dbReference>
<evidence type="ECO:0000256" key="3">
    <source>
        <dbReference type="ARBA" id="ARBA00012438"/>
    </source>
</evidence>
<dbReference type="Gene3D" id="3.30.450.40">
    <property type="match status" value="1"/>
</dbReference>
<feature type="domain" description="PAC" evidence="15">
    <location>
        <begin position="313"/>
        <end position="365"/>
    </location>
</feature>
<sequence length="605" mass="65266">MTRISEHDRLQGATGEHASAAALLADTVVQASAALSRTLAPEALHHAIADQAARLLGADLSLLHRAPAGRALPIRLLASSGVPLELAGAFDELPSTPSLIRRAAESRRIEHTATDEADSERFPDVRVIEASLRPCWVVSVPLLGADRLLGVLTCAFGGRAAPSLELLPHIQALGALFGLALGSVGREAEQRAERHPRGALDDAPDASPPSPQRAVSLLEDVRAELREADSRLAAERRWLHSIIEDFPVAIAIFDERSGGSLVASRRCEQICGGPHPLKVPPSPRRALLCAPGGRPLLRHEMPLVRAARGKGTTCEELWFRKPDGSYVPVVVSAGPIRDEHGTILGAIASYEDVTHFTERARLHQEWTSMVAHDLKQPLTAISAYAGMLLRRSQATDMTGWSQKVLAGARRLERMIEDLLDASKIEARRLSIERRPTDLVAHLRAAVELAAAERPERAVELTADEDVPLVLVDAARMDQVMGNLLLNAAKYGDPGASIRVALSRRDAEVEIAVENRGPGIHPDDLQRLFQRFQRLSSGQSGNASPGTGLGLYICKGIVEAHGGRIWAQSQPNETTSFHFTLPLPEAPAGDGRPAADAMDCRRDRSP</sequence>
<dbReference type="SUPFAM" id="SSF55781">
    <property type="entry name" value="GAF domain-like"/>
    <property type="match status" value="1"/>
</dbReference>
<dbReference type="CDD" id="cd00075">
    <property type="entry name" value="HATPase"/>
    <property type="match status" value="1"/>
</dbReference>
<dbReference type="Gene3D" id="1.10.287.130">
    <property type="match status" value="1"/>
</dbReference>
<evidence type="ECO:0000256" key="4">
    <source>
        <dbReference type="ARBA" id="ARBA00022553"/>
    </source>
</evidence>
<protein>
    <recommendedName>
        <fullName evidence="3">histidine kinase</fullName>
        <ecNumber evidence="3">2.7.13.3</ecNumber>
    </recommendedName>
</protein>
<dbReference type="Gene3D" id="3.30.450.20">
    <property type="entry name" value="PAS domain"/>
    <property type="match status" value="1"/>
</dbReference>
<keyword evidence="6" id="KW-0812">Transmembrane</keyword>
<dbReference type="PANTHER" id="PTHR42878">
    <property type="entry name" value="TWO-COMPONENT HISTIDINE KINASE"/>
    <property type="match status" value="1"/>
</dbReference>
<dbReference type="Pfam" id="PF13185">
    <property type="entry name" value="GAF_2"/>
    <property type="match status" value="1"/>
</dbReference>
<dbReference type="CDD" id="cd00082">
    <property type="entry name" value="HisKA"/>
    <property type="match status" value="1"/>
</dbReference>
<dbReference type="Proteomes" id="UP000075635">
    <property type="component" value="Unassembled WGS sequence"/>
</dbReference>
<name>A0A150S0I7_SORCE</name>
<evidence type="ECO:0000256" key="7">
    <source>
        <dbReference type="ARBA" id="ARBA00022741"/>
    </source>
</evidence>
<dbReference type="Pfam" id="PF00512">
    <property type="entry name" value="HisKA"/>
    <property type="match status" value="1"/>
</dbReference>
<keyword evidence="5" id="KW-0808">Transferase</keyword>
<keyword evidence="9" id="KW-0067">ATP-binding</keyword>
<evidence type="ECO:0000313" key="17">
    <source>
        <dbReference type="Proteomes" id="UP000075635"/>
    </source>
</evidence>
<dbReference type="PROSITE" id="PS50109">
    <property type="entry name" value="HIS_KIN"/>
    <property type="match status" value="1"/>
</dbReference>
<feature type="region of interest" description="Disordered" evidence="13">
    <location>
        <begin position="188"/>
        <end position="212"/>
    </location>
</feature>
<evidence type="ECO:0000256" key="13">
    <source>
        <dbReference type="SAM" id="MobiDB-lite"/>
    </source>
</evidence>
<dbReference type="GO" id="GO:0007234">
    <property type="term" value="P:osmosensory signaling via phosphorelay pathway"/>
    <property type="evidence" value="ECO:0007669"/>
    <property type="project" value="TreeGrafter"/>
</dbReference>
<dbReference type="EC" id="2.7.13.3" evidence="3"/>
<dbReference type="FunFam" id="3.30.565.10:FF:000006">
    <property type="entry name" value="Sensor histidine kinase WalK"/>
    <property type="match status" value="1"/>
</dbReference>
<evidence type="ECO:0000256" key="10">
    <source>
        <dbReference type="ARBA" id="ARBA00022989"/>
    </source>
</evidence>
<dbReference type="InterPro" id="IPR003018">
    <property type="entry name" value="GAF"/>
</dbReference>
<feature type="compositionally biased region" description="Basic and acidic residues" evidence="13">
    <location>
        <begin position="188"/>
        <end position="200"/>
    </location>
</feature>
<dbReference type="InterPro" id="IPR004358">
    <property type="entry name" value="Sig_transdc_His_kin-like_C"/>
</dbReference>
<evidence type="ECO:0000256" key="5">
    <source>
        <dbReference type="ARBA" id="ARBA00022679"/>
    </source>
</evidence>
<dbReference type="AlphaFoldDB" id="A0A150S0I7"/>
<proteinExistence type="predicted"/>
<evidence type="ECO:0000313" key="16">
    <source>
        <dbReference type="EMBL" id="KYF86004.1"/>
    </source>
</evidence>
<dbReference type="SMART" id="SM00388">
    <property type="entry name" value="HisKA"/>
    <property type="match status" value="1"/>
</dbReference>
<feature type="compositionally biased region" description="Low complexity" evidence="13">
    <location>
        <begin position="585"/>
        <end position="596"/>
    </location>
</feature>
<evidence type="ECO:0000256" key="8">
    <source>
        <dbReference type="ARBA" id="ARBA00022777"/>
    </source>
</evidence>
<keyword evidence="11" id="KW-0902">Two-component regulatory system</keyword>
<dbReference type="GO" id="GO:0030295">
    <property type="term" value="F:protein kinase activator activity"/>
    <property type="evidence" value="ECO:0007669"/>
    <property type="project" value="TreeGrafter"/>
</dbReference>
<dbReference type="SMART" id="SM00387">
    <property type="entry name" value="HATPase_c"/>
    <property type="match status" value="1"/>
</dbReference>
<gene>
    <name evidence="16" type="ORF">BE17_31660</name>
</gene>
<dbReference type="Gene3D" id="3.30.565.10">
    <property type="entry name" value="Histidine kinase-like ATPase, C-terminal domain"/>
    <property type="match status" value="1"/>
</dbReference>
<organism evidence="16 17">
    <name type="scientific">Sorangium cellulosum</name>
    <name type="common">Polyangium cellulosum</name>
    <dbReference type="NCBI Taxonomy" id="56"/>
    <lineage>
        <taxon>Bacteria</taxon>
        <taxon>Pseudomonadati</taxon>
        <taxon>Myxococcota</taxon>
        <taxon>Polyangia</taxon>
        <taxon>Polyangiales</taxon>
        <taxon>Polyangiaceae</taxon>
        <taxon>Sorangium</taxon>
    </lineage>
</organism>
<dbReference type="PROSITE" id="PS50113">
    <property type="entry name" value="PAC"/>
    <property type="match status" value="1"/>
</dbReference>
<keyword evidence="7" id="KW-0547">Nucleotide-binding</keyword>
<dbReference type="GO" id="GO:0005524">
    <property type="term" value="F:ATP binding"/>
    <property type="evidence" value="ECO:0007669"/>
    <property type="project" value="UniProtKB-KW"/>
</dbReference>
<comment type="catalytic activity">
    <reaction evidence="1">
        <text>ATP + protein L-histidine = ADP + protein N-phospho-L-histidine.</text>
        <dbReference type="EC" id="2.7.13.3"/>
    </reaction>
</comment>
<evidence type="ECO:0000256" key="9">
    <source>
        <dbReference type="ARBA" id="ARBA00022840"/>
    </source>
</evidence>
<dbReference type="PRINTS" id="PR00344">
    <property type="entry name" value="BCTRLSENSOR"/>
</dbReference>
<keyword evidence="10" id="KW-1133">Transmembrane helix</keyword>
<evidence type="ECO:0000256" key="2">
    <source>
        <dbReference type="ARBA" id="ARBA00004141"/>
    </source>
</evidence>
<keyword evidence="4" id="KW-0597">Phosphoprotein</keyword>
<dbReference type="GO" id="GO:0000155">
    <property type="term" value="F:phosphorelay sensor kinase activity"/>
    <property type="evidence" value="ECO:0007669"/>
    <property type="project" value="InterPro"/>
</dbReference>
<evidence type="ECO:0000256" key="1">
    <source>
        <dbReference type="ARBA" id="ARBA00000085"/>
    </source>
</evidence>
<dbReference type="InterPro" id="IPR036097">
    <property type="entry name" value="HisK_dim/P_sf"/>
</dbReference>
<dbReference type="InterPro" id="IPR000014">
    <property type="entry name" value="PAS"/>
</dbReference>
<dbReference type="SUPFAM" id="SSF55785">
    <property type="entry name" value="PYP-like sensor domain (PAS domain)"/>
    <property type="match status" value="1"/>
</dbReference>
<dbReference type="InterPro" id="IPR003594">
    <property type="entry name" value="HATPase_dom"/>
</dbReference>
<dbReference type="SUPFAM" id="SSF47384">
    <property type="entry name" value="Homodimeric domain of signal transducing histidine kinase"/>
    <property type="match status" value="1"/>
</dbReference>
<reference evidence="16 17" key="1">
    <citation type="submission" date="2014-02" db="EMBL/GenBank/DDBJ databases">
        <title>The small core and large imbalanced accessory genome model reveals a collaborative survival strategy of Sorangium cellulosum strains in nature.</title>
        <authorList>
            <person name="Han K."/>
            <person name="Peng R."/>
            <person name="Blom J."/>
            <person name="Li Y.-Z."/>
        </authorList>
    </citation>
    <scope>NUCLEOTIDE SEQUENCE [LARGE SCALE GENOMIC DNA]</scope>
    <source>
        <strain evidence="16 17">So0011-07</strain>
    </source>
</reference>
<accession>A0A150S0I7</accession>
<dbReference type="NCBIfam" id="TIGR00229">
    <property type="entry name" value="sensory_box"/>
    <property type="match status" value="1"/>
</dbReference>
<dbReference type="InterPro" id="IPR036890">
    <property type="entry name" value="HATPase_C_sf"/>
</dbReference>
<dbReference type="InterPro" id="IPR000700">
    <property type="entry name" value="PAS-assoc_C"/>
</dbReference>
<dbReference type="PANTHER" id="PTHR42878:SF7">
    <property type="entry name" value="SENSOR HISTIDINE KINASE GLRK"/>
    <property type="match status" value="1"/>
</dbReference>
<dbReference type="InterPro" id="IPR035965">
    <property type="entry name" value="PAS-like_dom_sf"/>
</dbReference>
<dbReference type="SUPFAM" id="SSF55874">
    <property type="entry name" value="ATPase domain of HSP90 chaperone/DNA topoisomerase II/histidine kinase"/>
    <property type="match status" value="1"/>
</dbReference>
<evidence type="ECO:0000256" key="12">
    <source>
        <dbReference type="ARBA" id="ARBA00023136"/>
    </source>
</evidence>
<dbReference type="InterPro" id="IPR003661">
    <property type="entry name" value="HisK_dim/P_dom"/>
</dbReference>
<evidence type="ECO:0000256" key="11">
    <source>
        <dbReference type="ARBA" id="ARBA00023012"/>
    </source>
</evidence>
<dbReference type="GO" id="GO:0000156">
    <property type="term" value="F:phosphorelay response regulator activity"/>
    <property type="evidence" value="ECO:0007669"/>
    <property type="project" value="TreeGrafter"/>
</dbReference>
<keyword evidence="8 16" id="KW-0418">Kinase</keyword>
<dbReference type="InterPro" id="IPR050351">
    <property type="entry name" value="BphY/WalK/GraS-like"/>
</dbReference>
<feature type="region of interest" description="Disordered" evidence="13">
    <location>
        <begin position="575"/>
        <end position="605"/>
    </location>
</feature>